<keyword evidence="5" id="KW-1185">Reference proteome</keyword>
<dbReference type="GO" id="GO:0006021">
    <property type="term" value="P:inositol biosynthetic process"/>
    <property type="evidence" value="ECO:0007669"/>
    <property type="project" value="UniProtKB-UniPathway"/>
</dbReference>
<dbReference type="AlphaFoldDB" id="A0A6J2UFX8"/>
<comment type="cofactor">
    <cofactor evidence="3 4">
        <name>Mg(2+)</name>
        <dbReference type="ChEBI" id="CHEBI:18420"/>
    </cofactor>
</comment>
<dbReference type="PRINTS" id="PR00377">
    <property type="entry name" value="IMPHPHTASES"/>
</dbReference>
<dbReference type="InterPro" id="IPR033942">
    <property type="entry name" value="IMPase"/>
</dbReference>
<dbReference type="OrthoDB" id="10254945at2759"/>
<keyword evidence="3 4" id="KW-0479">Metal-binding</keyword>
<evidence type="ECO:0000256" key="1">
    <source>
        <dbReference type="ARBA" id="ARBA00009759"/>
    </source>
</evidence>
<gene>
    <name evidence="6" type="primary">LOC115633965</name>
</gene>
<keyword evidence="2 4" id="KW-0378">Hydrolase</keyword>
<sequence length="274" mass="29895">MLNKITEEQLKAYHNVALQLVVKCGPIFREGYNRTGQNVVVKDDFVTAYGRQIAEILAQGLKDAFPESIIIEQGRVEITDAPTWFIDPIDGKTNYIHGLALCAISVGLSIGKQLVSGIVFNPVTNELFSAWKGHGAYLNGQPIHVTKTSKISDAIVGHEITLINAEAFRDKNVKRGYKLAAVASCTRCFGSAAISLTYLAKGSLDVYQIDDLEPWNVAAGVLILQEAGGVIYNSNGGDFDIIKPNFVCAATKELAQEVLQLIQEADQITDYTFK</sequence>
<dbReference type="InterPro" id="IPR020552">
    <property type="entry name" value="Inositol_monoPase_Li-sen"/>
</dbReference>
<dbReference type="GO" id="GO:0046854">
    <property type="term" value="P:phosphatidylinositol phosphate biosynthetic process"/>
    <property type="evidence" value="ECO:0007669"/>
    <property type="project" value="InterPro"/>
</dbReference>
<feature type="binding site" evidence="3">
    <location>
        <position position="90"/>
    </location>
    <ligand>
        <name>Mg(2+)</name>
        <dbReference type="ChEBI" id="CHEBI:18420"/>
        <label>2</label>
    </ligand>
</feature>
<proteinExistence type="inferred from homology"/>
<dbReference type="PRINTS" id="PR00378">
    <property type="entry name" value="LIIMPHPHTASE"/>
</dbReference>
<dbReference type="GO" id="GO:0046872">
    <property type="term" value="F:metal ion binding"/>
    <property type="evidence" value="ECO:0007669"/>
    <property type="project" value="UniProtKB-KW"/>
</dbReference>
<dbReference type="GO" id="GO:0008934">
    <property type="term" value="F:inositol monophosphate 1-phosphatase activity"/>
    <property type="evidence" value="ECO:0007669"/>
    <property type="project" value="InterPro"/>
</dbReference>
<dbReference type="CDD" id="cd01639">
    <property type="entry name" value="IMPase"/>
    <property type="match status" value="1"/>
</dbReference>
<accession>A0A6J2UFX8</accession>
<dbReference type="Gene3D" id="3.30.540.10">
    <property type="entry name" value="Fructose-1,6-Bisphosphatase, subunit A, domain 1"/>
    <property type="match status" value="1"/>
</dbReference>
<reference evidence="6" key="1">
    <citation type="submission" date="2025-08" db="UniProtKB">
        <authorList>
            <consortium name="RefSeq"/>
        </authorList>
    </citation>
    <scope>IDENTIFICATION</scope>
    <source>
        <strain evidence="6">11010-0011.00</strain>
        <tissue evidence="6">Whole body</tissue>
    </source>
</reference>
<dbReference type="PANTHER" id="PTHR20854">
    <property type="entry name" value="INOSITOL MONOPHOSPHATASE"/>
    <property type="match status" value="1"/>
</dbReference>
<dbReference type="GO" id="GO:0007165">
    <property type="term" value="P:signal transduction"/>
    <property type="evidence" value="ECO:0007669"/>
    <property type="project" value="TreeGrafter"/>
</dbReference>
<feature type="binding site" evidence="3">
    <location>
        <position position="89"/>
    </location>
    <ligand>
        <name>Mg(2+)</name>
        <dbReference type="ChEBI" id="CHEBI:18420"/>
        <label>1</label>
        <note>catalytic</note>
    </ligand>
</feature>
<evidence type="ECO:0000313" key="5">
    <source>
        <dbReference type="Proteomes" id="UP000504634"/>
    </source>
</evidence>
<dbReference type="UniPathway" id="UPA00823">
    <property type="reaction ID" value="UER00788"/>
</dbReference>
<dbReference type="GeneID" id="115633965"/>
<protein>
    <recommendedName>
        <fullName evidence="4">Inositol-1-monophosphatase</fullName>
        <ecNumber evidence="4">3.1.3.25</ecNumber>
    </recommendedName>
</protein>
<dbReference type="Proteomes" id="UP000504634">
    <property type="component" value="Unplaced"/>
</dbReference>
<evidence type="ECO:0000256" key="4">
    <source>
        <dbReference type="RuleBase" id="RU364068"/>
    </source>
</evidence>
<comment type="catalytic activity">
    <reaction evidence="4">
        <text>a myo-inositol phosphate + H2O = myo-inositol + phosphate</text>
        <dbReference type="Rhea" id="RHEA:24056"/>
        <dbReference type="ChEBI" id="CHEBI:15377"/>
        <dbReference type="ChEBI" id="CHEBI:17268"/>
        <dbReference type="ChEBI" id="CHEBI:43474"/>
        <dbReference type="ChEBI" id="CHEBI:84139"/>
        <dbReference type="EC" id="3.1.3.25"/>
    </reaction>
</comment>
<dbReference type="PANTHER" id="PTHR20854:SF25">
    <property type="entry name" value="INOSITOL-1-MONOPHOSPHATASE"/>
    <property type="match status" value="1"/>
</dbReference>
<dbReference type="InterPro" id="IPR000760">
    <property type="entry name" value="Inositol_monophosphatase-like"/>
</dbReference>
<feature type="binding site" evidence="3">
    <location>
        <position position="87"/>
    </location>
    <ligand>
        <name>Mg(2+)</name>
        <dbReference type="ChEBI" id="CHEBI:18420"/>
        <label>1</label>
        <note>catalytic</note>
    </ligand>
</feature>
<comment type="pathway">
    <text evidence="4">Polyol metabolism; myo-inositol biosynthesis; myo-inositol from D-glucose 6-phosphate: step 2/2.</text>
</comment>
<evidence type="ECO:0000256" key="3">
    <source>
        <dbReference type="PIRSR" id="PIRSR600760-2"/>
    </source>
</evidence>
<organism evidence="5 6">
    <name type="scientific">Drosophila lebanonensis</name>
    <name type="common">Fruit fly</name>
    <name type="synonym">Scaptodrosophila lebanonensis</name>
    <dbReference type="NCBI Taxonomy" id="7225"/>
    <lineage>
        <taxon>Eukaryota</taxon>
        <taxon>Metazoa</taxon>
        <taxon>Ecdysozoa</taxon>
        <taxon>Arthropoda</taxon>
        <taxon>Hexapoda</taxon>
        <taxon>Insecta</taxon>
        <taxon>Pterygota</taxon>
        <taxon>Neoptera</taxon>
        <taxon>Endopterygota</taxon>
        <taxon>Diptera</taxon>
        <taxon>Brachycera</taxon>
        <taxon>Muscomorpha</taxon>
        <taxon>Ephydroidea</taxon>
        <taxon>Drosophilidae</taxon>
        <taxon>Scaptodrosophila</taxon>
    </lineage>
</organism>
<keyword evidence="3 4" id="KW-0460">Magnesium</keyword>
<name>A0A6J2UFX8_DROLE</name>
<dbReference type="RefSeq" id="XP_030387346.1">
    <property type="nucleotide sequence ID" value="XM_030531486.1"/>
</dbReference>
<dbReference type="Pfam" id="PF00459">
    <property type="entry name" value="Inositol_P"/>
    <property type="match status" value="1"/>
</dbReference>
<evidence type="ECO:0000313" key="6">
    <source>
        <dbReference type="RefSeq" id="XP_030387346.1"/>
    </source>
</evidence>
<evidence type="ECO:0000256" key="2">
    <source>
        <dbReference type="ARBA" id="ARBA00022801"/>
    </source>
</evidence>
<dbReference type="Gene3D" id="3.40.190.80">
    <property type="match status" value="1"/>
</dbReference>
<dbReference type="SUPFAM" id="SSF56655">
    <property type="entry name" value="Carbohydrate phosphatase"/>
    <property type="match status" value="1"/>
</dbReference>
<comment type="similarity">
    <text evidence="1 4">Belongs to the inositol monophosphatase superfamily.</text>
</comment>
<dbReference type="EC" id="3.1.3.25" evidence="4"/>